<dbReference type="Pfam" id="PF02001">
    <property type="entry name" value="DUF134"/>
    <property type="match status" value="1"/>
</dbReference>
<dbReference type="Proteomes" id="UP001238179">
    <property type="component" value="Chromosome"/>
</dbReference>
<dbReference type="HAMAP" id="MF_00674">
    <property type="entry name" value="UPF0251"/>
    <property type="match status" value="1"/>
</dbReference>
<evidence type="ECO:0000313" key="3">
    <source>
        <dbReference type="EMBL" id="BDU72780.1"/>
    </source>
</evidence>
<evidence type="ECO:0000256" key="1">
    <source>
        <dbReference type="ARBA" id="ARBA00009350"/>
    </source>
</evidence>
<dbReference type="KEGG" id="msil:METEAL_19540"/>
<evidence type="ECO:0000256" key="2">
    <source>
        <dbReference type="HAMAP-Rule" id="MF_00674"/>
    </source>
</evidence>
<name>A0AA48GRA3_9BACT</name>
<dbReference type="Gene3D" id="1.10.10.10">
    <property type="entry name" value="Winged helix-like DNA-binding domain superfamily/Winged helix DNA-binding domain"/>
    <property type="match status" value="1"/>
</dbReference>
<dbReference type="EMBL" id="AP027080">
    <property type="protein sequence ID" value="BDU72780.1"/>
    <property type="molecule type" value="Genomic_DNA"/>
</dbReference>
<comment type="similarity">
    <text evidence="1 2">Belongs to the UPF0251 family.</text>
</comment>
<accession>A0AA48GRA3</accession>
<dbReference type="PANTHER" id="PTHR37478:SF2">
    <property type="entry name" value="UPF0251 PROTEIN TK0562"/>
    <property type="match status" value="1"/>
</dbReference>
<reference evidence="4" key="1">
    <citation type="journal article" date="2023" name="Int. J. Syst. Evol. Microbiol.">
        <title>Mesoterricola silvestris gen. nov., sp. nov., Mesoterricola sediminis sp. nov., Geothrix oryzae sp. nov., Geothrix edaphica sp. nov., Geothrix rubra sp. nov., and Geothrix limicola sp. nov., six novel members of Acidobacteriota isolated from soils.</title>
        <authorList>
            <person name="Itoh H."/>
            <person name="Sugisawa Y."/>
            <person name="Mise K."/>
            <person name="Xu Z."/>
            <person name="Kuniyasu M."/>
            <person name="Ushijima N."/>
            <person name="Kawano K."/>
            <person name="Kobayashi E."/>
            <person name="Shiratori Y."/>
            <person name="Masuda Y."/>
            <person name="Senoo K."/>
        </authorList>
    </citation>
    <scope>NUCLEOTIDE SEQUENCE [LARGE SCALE GENOMIC DNA]</scope>
    <source>
        <strain evidence="4">W79</strain>
    </source>
</reference>
<dbReference type="RefSeq" id="WP_316415692.1">
    <property type="nucleotide sequence ID" value="NZ_AP027080.1"/>
</dbReference>
<proteinExistence type="inferred from homology"/>
<dbReference type="InterPro" id="IPR002852">
    <property type="entry name" value="UPF0251"/>
</dbReference>
<dbReference type="AlphaFoldDB" id="A0AA48GRA3"/>
<gene>
    <name evidence="3" type="ORF">METEAL_19540</name>
</gene>
<evidence type="ECO:0000313" key="4">
    <source>
        <dbReference type="Proteomes" id="UP001238179"/>
    </source>
</evidence>
<keyword evidence="4" id="KW-1185">Reference proteome</keyword>
<dbReference type="InterPro" id="IPR036388">
    <property type="entry name" value="WH-like_DNA-bd_sf"/>
</dbReference>
<sequence>MPRRPCCKRVEELPGVRYFKPRGVPLADLEEVSLAFEELEALRLAHQEGLYQQEAAERMGVSRATFGRVLDAAHRKITRALVGGLALRIEGGAYTLE</sequence>
<dbReference type="SUPFAM" id="SSF88659">
    <property type="entry name" value="Sigma3 and sigma4 domains of RNA polymerase sigma factors"/>
    <property type="match status" value="1"/>
</dbReference>
<dbReference type="PANTHER" id="PTHR37478">
    <property type="match status" value="1"/>
</dbReference>
<organism evidence="3 4">
    <name type="scientific">Mesoterricola silvestris</name>
    <dbReference type="NCBI Taxonomy" id="2927979"/>
    <lineage>
        <taxon>Bacteria</taxon>
        <taxon>Pseudomonadati</taxon>
        <taxon>Acidobacteriota</taxon>
        <taxon>Holophagae</taxon>
        <taxon>Holophagales</taxon>
        <taxon>Holophagaceae</taxon>
        <taxon>Mesoterricola</taxon>
    </lineage>
</organism>
<dbReference type="InterPro" id="IPR013324">
    <property type="entry name" value="RNA_pol_sigma_r3/r4-like"/>
</dbReference>
<protein>
    <recommendedName>
        <fullName evidence="2">UPF0251 protein METEAL_19540</fullName>
    </recommendedName>
</protein>